<sequence>MKRIILWLGALLLTLTLPSAVVQATGLEELNDVTVHLKHQSLTEAGTTFSVYGLTSDQYEEALKKNVEKSVDSTKQWLSEKGIVKDREVWVSSSNEAIFNVSKYDLNHVLKYYVILQNQPELSSNSTDITYEAMPSFISLDNVVNGELLIETKPINVETSIYFFKYSAGTMQRPLEGAEFAFYRLTSTNKKEYLTQINPVKWEEVNSSKALKLTSNKLGLVEISNLSLPQGTYYFEETKAPTGFSITENAKKVPVVVSESVAKEKQVTVNQETLNKKQAGQLPKNVLDNASPKVFNNPVSEKPSEPVTISNEPPRKGFLPQTGESLVTFTSLGLIMMIVAFGLMKRRKENE</sequence>
<feature type="transmembrane region" description="Helical" evidence="6">
    <location>
        <begin position="326"/>
        <end position="344"/>
    </location>
</feature>
<name>A0A6G8AXR5_9ENTE</name>
<dbReference type="InterPro" id="IPR019931">
    <property type="entry name" value="LPXTG_anchor"/>
</dbReference>
<feature type="chain" id="PRO_5026133354" evidence="7">
    <location>
        <begin position="25"/>
        <end position="351"/>
    </location>
</feature>
<reference evidence="10 11" key="1">
    <citation type="submission" date="2020-03" db="EMBL/GenBank/DDBJ databases">
        <title>Vagococcus sp. nov., isolated from beetles.</title>
        <authorList>
            <person name="Hyun D.-W."/>
            <person name="Bae J.-W."/>
        </authorList>
    </citation>
    <scope>NUCLEOTIDE SEQUENCE [LARGE SCALE GENOMIC DNA]</scope>
    <source>
        <strain evidence="10 11">HDW17B</strain>
    </source>
</reference>
<keyword evidence="6" id="KW-0472">Membrane</keyword>
<evidence type="ECO:0000256" key="5">
    <source>
        <dbReference type="SAM" id="MobiDB-lite"/>
    </source>
</evidence>
<feature type="domain" description="Gram-positive cocci surface proteins LPxTG" evidence="8">
    <location>
        <begin position="319"/>
        <end position="350"/>
    </location>
</feature>
<dbReference type="Pfam" id="PF00746">
    <property type="entry name" value="Gram_pos_anchor"/>
    <property type="match status" value="1"/>
</dbReference>
<accession>A0A6G8AXR5</accession>
<dbReference type="KEGG" id="vhy:G7082_08605"/>
<dbReference type="AlphaFoldDB" id="A0A6G8AXR5"/>
<evidence type="ECO:0000313" key="10">
    <source>
        <dbReference type="EMBL" id="QIL49770.1"/>
    </source>
</evidence>
<evidence type="ECO:0000256" key="4">
    <source>
        <dbReference type="ARBA" id="ARBA00023088"/>
    </source>
</evidence>
<feature type="region of interest" description="Disordered" evidence="5">
    <location>
        <begin position="295"/>
        <end position="321"/>
    </location>
</feature>
<keyword evidence="6" id="KW-0812">Transmembrane</keyword>
<evidence type="ECO:0000256" key="1">
    <source>
        <dbReference type="ARBA" id="ARBA00022512"/>
    </source>
</evidence>
<dbReference type="InterPro" id="IPR041033">
    <property type="entry name" value="SpaA_PFL_dom_1"/>
</dbReference>
<dbReference type="Proteomes" id="UP000501747">
    <property type="component" value="Chromosome"/>
</dbReference>
<dbReference type="NCBIfam" id="TIGR01167">
    <property type="entry name" value="LPXTG_anchor"/>
    <property type="match status" value="1"/>
</dbReference>
<dbReference type="Gene3D" id="2.60.40.10">
    <property type="entry name" value="Immunoglobulins"/>
    <property type="match status" value="1"/>
</dbReference>
<keyword evidence="6" id="KW-1133">Transmembrane helix</keyword>
<keyword evidence="3 7" id="KW-0732">Signal</keyword>
<gene>
    <name evidence="10" type="ORF">G7082_08605</name>
</gene>
<dbReference type="InterPro" id="IPR013783">
    <property type="entry name" value="Ig-like_fold"/>
</dbReference>
<keyword evidence="2" id="KW-0964">Secreted</keyword>
<dbReference type="EMBL" id="CP049887">
    <property type="protein sequence ID" value="QIL49770.1"/>
    <property type="molecule type" value="Genomic_DNA"/>
</dbReference>
<keyword evidence="11" id="KW-1185">Reference proteome</keyword>
<feature type="domain" description="SpaA-like prealbumin fold" evidence="9">
    <location>
        <begin position="171"/>
        <end position="263"/>
    </location>
</feature>
<dbReference type="RefSeq" id="WP_166036051.1">
    <property type="nucleotide sequence ID" value="NZ_CP049887.1"/>
</dbReference>
<evidence type="ECO:0000259" key="8">
    <source>
        <dbReference type="Pfam" id="PF00746"/>
    </source>
</evidence>
<evidence type="ECO:0000256" key="3">
    <source>
        <dbReference type="ARBA" id="ARBA00022729"/>
    </source>
</evidence>
<evidence type="ECO:0000313" key="11">
    <source>
        <dbReference type="Proteomes" id="UP000501747"/>
    </source>
</evidence>
<evidence type="ECO:0000256" key="7">
    <source>
        <dbReference type="SAM" id="SignalP"/>
    </source>
</evidence>
<feature type="signal peptide" evidence="7">
    <location>
        <begin position="1"/>
        <end position="24"/>
    </location>
</feature>
<organism evidence="10 11">
    <name type="scientific">Vagococcus hydrophili</name>
    <dbReference type="NCBI Taxonomy" id="2714947"/>
    <lineage>
        <taxon>Bacteria</taxon>
        <taxon>Bacillati</taxon>
        <taxon>Bacillota</taxon>
        <taxon>Bacilli</taxon>
        <taxon>Lactobacillales</taxon>
        <taxon>Enterococcaceae</taxon>
        <taxon>Vagococcus</taxon>
    </lineage>
</organism>
<evidence type="ECO:0000256" key="6">
    <source>
        <dbReference type="SAM" id="Phobius"/>
    </source>
</evidence>
<dbReference type="Pfam" id="PF17802">
    <property type="entry name" value="SpaA"/>
    <property type="match status" value="1"/>
</dbReference>
<evidence type="ECO:0000256" key="2">
    <source>
        <dbReference type="ARBA" id="ARBA00022525"/>
    </source>
</evidence>
<proteinExistence type="predicted"/>
<keyword evidence="1" id="KW-0134">Cell wall</keyword>
<evidence type="ECO:0000259" key="9">
    <source>
        <dbReference type="Pfam" id="PF17802"/>
    </source>
</evidence>
<keyword evidence="4" id="KW-0572">Peptidoglycan-anchor</keyword>
<protein>
    <submittedName>
        <fullName evidence="10">LPXTG cell wall anchor domain-containing protein</fullName>
    </submittedName>
</protein>